<dbReference type="AlphaFoldDB" id="A0A0Q3H174"/>
<dbReference type="GO" id="GO:0004497">
    <property type="term" value="F:monooxygenase activity"/>
    <property type="evidence" value="ECO:0000318"/>
    <property type="project" value="GO_Central"/>
</dbReference>
<evidence type="ECO:0000256" key="8">
    <source>
        <dbReference type="RuleBase" id="RU361177"/>
    </source>
</evidence>
<dbReference type="Proteomes" id="UP000008810">
    <property type="component" value="Chromosome 5"/>
</dbReference>
<proteinExistence type="inferred from homology"/>
<organism evidence="10">
    <name type="scientific">Brachypodium distachyon</name>
    <name type="common">Purple false brome</name>
    <name type="synonym">Trachynia distachya</name>
    <dbReference type="NCBI Taxonomy" id="15368"/>
    <lineage>
        <taxon>Eukaryota</taxon>
        <taxon>Viridiplantae</taxon>
        <taxon>Streptophyta</taxon>
        <taxon>Embryophyta</taxon>
        <taxon>Tracheophyta</taxon>
        <taxon>Spermatophyta</taxon>
        <taxon>Magnoliopsida</taxon>
        <taxon>Liliopsida</taxon>
        <taxon>Poales</taxon>
        <taxon>Poaceae</taxon>
        <taxon>BOP clade</taxon>
        <taxon>Pooideae</taxon>
        <taxon>Stipodae</taxon>
        <taxon>Brachypodieae</taxon>
        <taxon>Brachypodium</taxon>
    </lineage>
</organism>
<keyword evidence="12" id="KW-1185">Reference proteome</keyword>
<evidence type="ECO:0000313" key="10">
    <source>
        <dbReference type="EMBL" id="KQJ81763.1"/>
    </source>
</evidence>
<evidence type="ECO:0000256" key="1">
    <source>
        <dbReference type="ARBA" id="ARBA00001974"/>
    </source>
</evidence>
<dbReference type="Gramene" id="KQJ81763">
    <property type="protein sequence ID" value="KQJ81763"/>
    <property type="gene ID" value="BRADI_5g02930v3"/>
</dbReference>
<dbReference type="GO" id="GO:0050660">
    <property type="term" value="F:flavin adenine dinucleotide binding"/>
    <property type="evidence" value="ECO:0007669"/>
    <property type="project" value="InterPro"/>
</dbReference>
<dbReference type="GO" id="GO:0050661">
    <property type="term" value="F:NADP binding"/>
    <property type="evidence" value="ECO:0007669"/>
    <property type="project" value="InterPro"/>
</dbReference>
<dbReference type="ExpressionAtlas" id="A0A0Q3H174">
    <property type="expression patterns" value="baseline"/>
</dbReference>
<comment type="similarity">
    <text evidence="2 8">Belongs to the FMO family.</text>
</comment>
<dbReference type="InterPro" id="IPR036188">
    <property type="entry name" value="FAD/NAD-bd_sf"/>
</dbReference>
<reference evidence="11" key="3">
    <citation type="submission" date="2018-08" db="UniProtKB">
        <authorList>
            <consortium name="EnsemblPlants"/>
        </authorList>
    </citation>
    <scope>IDENTIFICATION</scope>
    <source>
        <strain evidence="11">cv. Bd21</strain>
    </source>
</reference>
<keyword evidence="5" id="KW-0521">NADP</keyword>
<keyword evidence="6 8" id="KW-0560">Oxidoreductase</keyword>
<dbReference type="EC" id="1.-.-.-" evidence="8"/>
<comment type="cofactor">
    <cofactor evidence="1 8">
        <name>FAD</name>
        <dbReference type="ChEBI" id="CHEBI:57692"/>
    </cofactor>
</comment>
<dbReference type="InterPro" id="IPR020946">
    <property type="entry name" value="Flavin_mOase-like"/>
</dbReference>
<dbReference type="FunFam" id="3.50.50.60:FF:000147">
    <property type="entry name" value="Flavin-containing monooxygenase"/>
    <property type="match status" value="1"/>
</dbReference>
<evidence type="ECO:0000256" key="6">
    <source>
        <dbReference type="ARBA" id="ARBA00023002"/>
    </source>
</evidence>
<dbReference type="PRINTS" id="PR00370">
    <property type="entry name" value="FMOXYGENASE"/>
</dbReference>
<comment type="function">
    <text evidence="7">Catalyzes the conversion of methylthioalkyl glucosinolates of any chain length into methylsulfinylalkyl glucosinolates.</text>
</comment>
<dbReference type="InterPro" id="IPR050346">
    <property type="entry name" value="FMO-like"/>
</dbReference>
<keyword evidence="3 8" id="KW-0285">Flavoprotein</keyword>
<dbReference type="KEGG" id="bdi:100824042"/>
<accession>A0A0Q3H174</accession>
<evidence type="ECO:0000256" key="5">
    <source>
        <dbReference type="ARBA" id="ARBA00022857"/>
    </source>
</evidence>
<feature type="region of interest" description="Disordered" evidence="9">
    <location>
        <begin position="473"/>
        <end position="493"/>
    </location>
</feature>
<gene>
    <name evidence="10" type="ORF">BRADI_5g02930v3</name>
</gene>
<dbReference type="Pfam" id="PF00743">
    <property type="entry name" value="FMO-like"/>
    <property type="match status" value="2"/>
</dbReference>
<dbReference type="Gene3D" id="3.50.50.60">
    <property type="entry name" value="FAD/NAD(P)-binding domain"/>
    <property type="match status" value="2"/>
</dbReference>
<sequence length="493" mass="54682">MSTAVTAPASSEVKPASRKVCLIGAGYAGLAAARELRQEGHAVTVLEQSADVGGQWLYDHDPNGHSSIYASLRVLSPRELMGFSGFQFLPRNSSNGGRDARRFPGHREVQRFLRDFCDASGLLDSIRFRTRVLRVSSMTMAPPRHGQEEPPKWVVKAEDQAAGVVEEEVFDAVVVATGHYSHPRLPRIDGMAEWGRRQLHSHWYRVPEPFRGETVVIVGSGDSGRDIALDILAVAKEVHIAAKSTEAAATMAMRKTLARHPHLHLHPQVRRLCADGQVVFSGAGGEEDSVVVLADSVVYCTGYRYSFPFLDADHQIAVDEEGGAVAPLFEHTFPPSMAPWLSFVGVPRKVPVPWFFEAQGRWIARALSGRTPLPPEPEMTRRVQERRRAMELQGVPVDRAYHLQPQEVLEFWEKYCGDLPPVEEWKSELMEAVSRDFEDDMETFRDRADDDDSLSENVRMGLQRWYGLSAQAHQDQDLGGGGAAAPGTTADQL</sequence>
<protein>
    <recommendedName>
        <fullName evidence="8">Flavin-containing monooxygenase</fullName>
        <ecNumber evidence="8">1.-.-.-</ecNumber>
    </recommendedName>
</protein>
<keyword evidence="4 8" id="KW-0274">FAD</keyword>
<evidence type="ECO:0000256" key="7">
    <source>
        <dbReference type="ARBA" id="ARBA00058243"/>
    </source>
</evidence>
<evidence type="ECO:0000256" key="2">
    <source>
        <dbReference type="ARBA" id="ARBA00009183"/>
    </source>
</evidence>
<dbReference type="SUPFAM" id="SSF51905">
    <property type="entry name" value="FAD/NAD(P)-binding domain"/>
    <property type="match status" value="2"/>
</dbReference>
<dbReference type="STRING" id="15368.A0A0Q3H174"/>
<evidence type="ECO:0000256" key="3">
    <source>
        <dbReference type="ARBA" id="ARBA00022630"/>
    </source>
</evidence>
<dbReference type="PANTHER" id="PTHR23023">
    <property type="entry name" value="DIMETHYLANILINE MONOOXYGENASE"/>
    <property type="match status" value="1"/>
</dbReference>
<dbReference type="GO" id="GO:0004499">
    <property type="term" value="F:N,N-dimethylaniline monooxygenase activity"/>
    <property type="evidence" value="ECO:0007669"/>
    <property type="project" value="InterPro"/>
</dbReference>
<reference evidence="10 11" key="1">
    <citation type="journal article" date="2010" name="Nature">
        <title>Genome sequencing and analysis of the model grass Brachypodium distachyon.</title>
        <authorList>
            <consortium name="International Brachypodium Initiative"/>
        </authorList>
    </citation>
    <scope>NUCLEOTIDE SEQUENCE [LARGE SCALE GENOMIC DNA]</scope>
    <source>
        <strain evidence="10 11">Bd21</strain>
    </source>
</reference>
<evidence type="ECO:0000256" key="4">
    <source>
        <dbReference type="ARBA" id="ARBA00022827"/>
    </source>
</evidence>
<dbReference type="EMBL" id="CM000884">
    <property type="protein sequence ID" value="KQJ81763.1"/>
    <property type="molecule type" value="Genomic_DNA"/>
</dbReference>
<dbReference type="InterPro" id="IPR000960">
    <property type="entry name" value="Flavin_mOase"/>
</dbReference>
<name>A0A0Q3H174_BRADI</name>
<evidence type="ECO:0000256" key="9">
    <source>
        <dbReference type="SAM" id="MobiDB-lite"/>
    </source>
</evidence>
<dbReference type="OrthoDB" id="66881at2759"/>
<dbReference type="EnsemblPlants" id="KQJ81763">
    <property type="protein sequence ID" value="KQJ81763"/>
    <property type="gene ID" value="BRADI_5g02930v3"/>
</dbReference>
<evidence type="ECO:0000313" key="12">
    <source>
        <dbReference type="Proteomes" id="UP000008810"/>
    </source>
</evidence>
<reference evidence="10" key="2">
    <citation type="submission" date="2017-06" db="EMBL/GenBank/DDBJ databases">
        <title>WGS assembly of Brachypodium distachyon.</title>
        <authorList>
            <consortium name="The International Brachypodium Initiative"/>
            <person name="Lucas S."/>
            <person name="Harmon-Smith M."/>
            <person name="Lail K."/>
            <person name="Tice H."/>
            <person name="Grimwood J."/>
            <person name="Bruce D."/>
            <person name="Barry K."/>
            <person name="Shu S."/>
            <person name="Lindquist E."/>
            <person name="Wang M."/>
            <person name="Pitluck S."/>
            <person name="Vogel J.P."/>
            <person name="Garvin D.F."/>
            <person name="Mockler T.C."/>
            <person name="Schmutz J."/>
            <person name="Rokhsar D."/>
            <person name="Bevan M.W."/>
        </authorList>
    </citation>
    <scope>NUCLEOTIDE SEQUENCE</scope>
    <source>
        <strain evidence="10">Bd21</strain>
    </source>
</reference>
<keyword evidence="8" id="KW-0503">Monooxygenase</keyword>
<evidence type="ECO:0000313" key="11">
    <source>
        <dbReference type="EnsemblPlants" id="KQJ81763"/>
    </source>
</evidence>